<protein>
    <submittedName>
        <fullName evidence="1">Uncharacterized protein</fullName>
    </submittedName>
</protein>
<gene>
    <name evidence="1" type="ORF">EVAR_21209_1</name>
</gene>
<name>A0A4C1UNP1_EUMVA</name>
<organism evidence="1 2">
    <name type="scientific">Eumeta variegata</name>
    <name type="common">Bagworm moth</name>
    <name type="synonym">Eumeta japonica</name>
    <dbReference type="NCBI Taxonomy" id="151549"/>
    <lineage>
        <taxon>Eukaryota</taxon>
        <taxon>Metazoa</taxon>
        <taxon>Ecdysozoa</taxon>
        <taxon>Arthropoda</taxon>
        <taxon>Hexapoda</taxon>
        <taxon>Insecta</taxon>
        <taxon>Pterygota</taxon>
        <taxon>Neoptera</taxon>
        <taxon>Endopterygota</taxon>
        <taxon>Lepidoptera</taxon>
        <taxon>Glossata</taxon>
        <taxon>Ditrysia</taxon>
        <taxon>Tineoidea</taxon>
        <taxon>Psychidae</taxon>
        <taxon>Oiketicinae</taxon>
        <taxon>Eumeta</taxon>
    </lineage>
</organism>
<accession>A0A4C1UNP1</accession>
<sequence length="116" mass="12984">MAIDDHEEGECARVGWEMVCEKRLTNRQIGRQITQMLPKVGTSTTHETAAVKLVTKHCNGLNYEAGEKRLRLGVTYENVTLGNVTMSHRTRERPAECLASLPLNYDRSAARAALEN</sequence>
<evidence type="ECO:0000313" key="1">
    <source>
        <dbReference type="EMBL" id="GBP28088.1"/>
    </source>
</evidence>
<dbReference type="OrthoDB" id="7468414at2759"/>
<dbReference type="AlphaFoldDB" id="A0A4C1UNP1"/>
<proteinExistence type="predicted"/>
<keyword evidence="2" id="KW-1185">Reference proteome</keyword>
<comment type="caution">
    <text evidence="1">The sequence shown here is derived from an EMBL/GenBank/DDBJ whole genome shotgun (WGS) entry which is preliminary data.</text>
</comment>
<evidence type="ECO:0000313" key="2">
    <source>
        <dbReference type="Proteomes" id="UP000299102"/>
    </source>
</evidence>
<dbReference type="EMBL" id="BGZK01000202">
    <property type="protein sequence ID" value="GBP28088.1"/>
    <property type="molecule type" value="Genomic_DNA"/>
</dbReference>
<dbReference type="Proteomes" id="UP000299102">
    <property type="component" value="Unassembled WGS sequence"/>
</dbReference>
<reference evidence="1 2" key="1">
    <citation type="journal article" date="2019" name="Commun. Biol.">
        <title>The bagworm genome reveals a unique fibroin gene that provides high tensile strength.</title>
        <authorList>
            <person name="Kono N."/>
            <person name="Nakamura H."/>
            <person name="Ohtoshi R."/>
            <person name="Tomita M."/>
            <person name="Numata K."/>
            <person name="Arakawa K."/>
        </authorList>
    </citation>
    <scope>NUCLEOTIDE SEQUENCE [LARGE SCALE GENOMIC DNA]</scope>
</reference>